<evidence type="ECO:0000313" key="8">
    <source>
        <dbReference type="EMBL" id="KAF2769463.1"/>
    </source>
</evidence>
<dbReference type="Pfam" id="PF14500">
    <property type="entry name" value="MMS19_N"/>
    <property type="match status" value="1"/>
</dbReference>
<dbReference type="AlphaFoldDB" id="A0A6G1L953"/>
<keyword evidence="5" id="KW-0234">DNA repair</keyword>
<evidence type="ECO:0000259" key="6">
    <source>
        <dbReference type="Pfam" id="PF12460"/>
    </source>
</evidence>
<dbReference type="InterPro" id="IPR016024">
    <property type="entry name" value="ARM-type_fold"/>
</dbReference>
<keyword evidence="3" id="KW-0677">Repeat</keyword>
<dbReference type="InterPro" id="IPR029240">
    <property type="entry name" value="MMS19_N"/>
</dbReference>
<evidence type="ECO:0000313" key="9">
    <source>
        <dbReference type="Proteomes" id="UP000799436"/>
    </source>
</evidence>
<dbReference type="PANTHER" id="PTHR12891:SF0">
    <property type="entry name" value="MMS19 NUCLEOTIDE EXCISION REPAIR PROTEIN HOMOLOG"/>
    <property type="match status" value="1"/>
</dbReference>
<keyword evidence="5" id="KW-0227">DNA damage</keyword>
<dbReference type="InterPro" id="IPR024687">
    <property type="entry name" value="MMS19_C"/>
</dbReference>
<evidence type="ECO:0000256" key="1">
    <source>
        <dbReference type="ARBA" id="ARBA00004123"/>
    </source>
</evidence>
<keyword evidence="9" id="KW-1185">Reference proteome</keyword>
<dbReference type="InterPro" id="IPR039920">
    <property type="entry name" value="MMS19"/>
</dbReference>
<comment type="similarity">
    <text evidence="2 5">Belongs to the MET18/MMS19 family.</text>
</comment>
<dbReference type="Pfam" id="PF12460">
    <property type="entry name" value="MMS19_C"/>
    <property type="match status" value="1"/>
</dbReference>
<gene>
    <name evidence="8" type="ORF">EJ03DRAFT_327314</name>
</gene>
<accession>A0A6G1L953</accession>
<evidence type="ECO:0000256" key="4">
    <source>
        <dbReference type="ARBA" id="ARBA00023242"/>
    </source>
</evidence>
<evidence type="ECO:0000256" key="5">
    <source>
        <dbReference type="RuleBase" id="RU367072"/>
    </source>
</evidence>
<organism evidence="8 9">
    <name type="scientific">Teratosphaeria nubilosa</name>
    <dbReference type="NCBI Taxonomy" id="161662"/>
    <lineage>
        <taxon>Eukaryota</taxon>
        <taxon>Fungi</taxon>
        <taxon>Dikarya</taxon>
        <taxon>Ascomycota</taxon>
        <taxon>Pezizomycotina</taxon>
        <taxon>Dothideomycetes</taxon>
        <taxon>Dothideomycetidae</taxon>
        <taxon>Mycosphaerellales</taxon>
        <taxon>Teratosphaeriaceae</taxon>
        <taxon>Teratosphaeria</taxon>
    </lineage>
</organism>
<feature type="domain" description="MMS19 N-terminal" evidence="7">
    <location>
        <begin position="41"/>
        <end position="308"/>
    </location>
</feature>
<keyword evidence="4 5" id="KW-0539">Nucleus</keyword>
<name>A0A6G1L953_9PEZI</name>
<sequence>MSSDITLYLLEVDKDKAEAQRIAASSAKRLEAKELKLIDLITSLEPYINNKDDGAQRAKSVAYLADVLLALPPRVLSGQERRLLCDFVLGRIEGDHEGIGASAKALVALEQLGKWDGATAQKVLRTFIDNTNPLRQIKLQTERYAVVQLIDVLMAKYRDALKQLHEIDGKFMDGFIAYFEGEKDPRNLMIIFSLLRVPMTEWDVHAFAQDLFDSVFNYFPITFKPPPDDPYGITAQDLKDRLRDCIAANSDFAPHAFPQLLDKLDSTSMNTKRDVLQTIQACIVGYGANSINLYSVSLWDALKFEILNVQEEDLAVESLKALQLIAAKFADSREGPLNAYLRPIIKECNEHLEDAPTKQSEAAGRILRAVASAGPYAADKIANGVLPVLFSLYKGSESITKRRGLLEAFSQVAAAYSEISIARVDATADALRVHSSEAVHAMVRALVHAPKSEVSFRLVSLSGLAQLTSIPKVLSDEETVLAVDTVTDIVLHERVQGHGDIRSQAVKALTEMAHNAPSALRDRTIPAFMVELPDAPADISQPTAVLEAFAQLSTEREIFDTVVVRLKNKFNAAQHQRAPTEYQRALLLGLLYAFTFGSPLLENGTIRSEYFTEYAEPMIVEHVRDAKGGRDASLLDVVGRLANVMLRTQGVHFQSTVYARHADWLSAAAKVDGKVEQHVVSLAPFTLYYYAALRTEVVDAADIVTALQAQAKVAMSSSLQRTVVNAVLRHISLIVNKFANPKAMQATLQSAGLEVEALLTGDVPLAVVDTAFAVVKALLLQGKSGSLTTKYIQSLLNLLANAEKSTARRFATLLAPDDILSKENHCLVSGLYKQKIFGQAVPSLTESIRSADPAKKPNYVVALLGILRWLPYSILEPSLASLAPPLLQALDLADTADHEIKASALSIFESVLMHDSAVVTEHTASLITRLLNLTSASSNNATVRAKALQCIALVPKQLKREAVVPYRRQVVKRLMPCLDDAKRVVRSEAVRCRTAWLGLDDGNDDED</sequence>
<dbReference type="SUPFAM" id="SSF48371">
    <property type="entry name" value="ARM repeat"/>
    <property type="match status" value="1"/>
</dbReference>
<dbReference type="InterPro" id="IPR011989">
    <property type="entry name" value="ARM-like"/>
</dbReference>
<dbReference type="GO" id="GO:0097361">
    <property type="term" value="C:cytosolic [4Fe-4S] assembly targeting complex"/>
    <property type="evidence" value="ECO:0007669"/>
    <property type="project" value="UniProtKB-UniRule"/>
</dbReference>
<dbReference type="GO" id="GO:0006281">
    <property type="term" value="P:DNA repair"/>
    <property type="evidence" value="ECO:0007669"/>
    <property type="project" value="UniProtKB-UniRule"/>
</dbReference>
<dbReference type="GO" id="GO:0005634">
    <property type="term" value="C:nucleus"/>
    <property type="evidence" value="ECO:0007669"/>
    <property type="project" value="UniProtKB-SubCell"/>
</dbReference>
<protein>
    <recommendedName>
        <fullName evidence="5">MMS19 nucleotide excision repair protein</fullName>
    </recommendedName>
</protein>
<comment type="function">
    <text evidence="5">Key component of the cytosolic iron-sulfur protein assembly (CIA) complex, a multiprotein complex that mediates the incorporation of iron-sulfur cluster into apoproteins specifically involved in DNA metabolism and genomic integrity. In the CIA complex, MMS19 acts as an adapter between early-acting CIA components and a subset of cellular target iron-sulfur proteins.</text>
</comment>
<feature type="domain" description="MMS19 C-terminal" evidence="6">
    <location>
        <begin position="545"/>
        <end position="955"/>
    </location>
</feature>
<evidence type="ECO:0000256" key="2">
    <source>
        <dbReference type="ARBA" id="ARBA00009340"/>
    </source>
</evidence>
<dbReference type="Gene3D" id="1.25.10.10">
    <property type="entry name" value="Leucine-rich Repeat Variant"/>
    <property type="match status" value="2"/>
</dbReference>
<comment type="subcellular location">
    <subcellularLocation>
        <location evidence="1 5">Nucleus</location>
    </subcellularLocation>
</comment>
<dbReference type="GO" id="GO:0016226">
    <property type="term" value="P:iron-sulfur cluster assembly"/>
    <property type="evidence" value="ECO:0007669"/>
    <property type="project" value="UniProtKB-UniRule"/>
</dbReference>
<evidence type="ECO:0000256" key="3">
    <source>
        <dbReference type="ARBA" id="ARBA00022737"/>
    </source>
</evidence>
<evidence type="ECO:0000259" key="7">
    <source>
        <dbReference type="Pfam" id="PF14500"/>
    </source>
</evidence>
<dbReference type="EMBL" id="ML995833">
    <property type="protein sequence ID" value="KAF2769463.1"/>
    <property type="molecule type" value="Genomic_DNA"/>
</dbReference>
<dbReference type="Proteomes" id="UP000799436">
    <property type="component" value="Unassembled WGS sequence"/>
</dbReference>
<dbReference type="OrthoDB" id="342900at2759"/>
<proteinExistence type="inferred from homology"/>
<dbReference type="PANTHER" id="PTHR12891">
    <property type="entry name" value="DNA REPAIR/TRANSCRIPTION PROTEIN MET18/MMS19"/>
    <property type="match status" value="1"/>
</dbReference>
<dbReference type="GO" id="GO:0051604">
    <property type="term" value="P:protein maturation"/>
    <property type="evidence" value="ECO:0007669"/>
    <property type="project" value="UniProtKB-UniRule"/>
</dbReference>
<reference evidence="8" key="1">
    <citation type="journal article" date="2020" name="Stud. Mycol.">
        <title>101 Dothideomycetes genomes: a test case for predicting lifestyles and emergence of pathogens.</title>
        <authorList>
            <person name="Haridas S."/>
            <person name="Albert R."/>
            <person name="Binder M."/>
            <person name="Bloem J."/>
            <person name="Labutti K."/>
            <person name="Salamov A."/>
            <person name="Andreopoulos B."/>
            <person name="Baker S."/>
            <person name="Barry K."/>
            <person name="Bills G."/>
            <person name="Bluhm B."/>
            <person name="Cannon C."/>
            <person name="Castanera R."/>
            <person name="Culley D."/>
            <person name="Daum C."/>
            <person name="Ezra D."/>
            <person name="Gonzalez J."/>
            <person name="Henrissat B."/>
            <person name="Kuo A."/>
            <person name="Liang C."/>
            <person name="Lipzen A."/>
            <person name="Lutzoni F."/>
            <person name="Magnuson J."/>
            <person name="Mondo S."/>
            <person name="Nolan M."/>
            <person name="Ohm R."/>
            <person name="Pangilinan J."/>
            <person name="Park H.-J."/>
            <person name="Ramirez L."/>
            <person name="Alfaro M."/>
            <person name="Sun H."/>
            <person name="Tritt A."/>
            <person name="Yoshinaga Y."/>
            <person name="Zwiers L.-H."/>
            <person name="Turgeon B."/>
            <person name="Goodwin S."/>
            <person name="Spatafora J."/>
            <person name="Crous P."/>
            <person name="Grigoriev I."/>
        </authorList>
    </citation>
    <scope>NUCLEOTIDE SEQUENCE</scope>
    <source>
        <strain evidence="8">CBS 116005</strain>
    </source>
</reference>